<dbReference type="Pfam" id="PF25096">
    <property type="entry name" value="DUF7808"/>
    <property type="match status" value="1"/>
</dbReference>
<dbReference type="Proteomes" id="UP001328107">
    <property type="component" value="Unassembled WGS sequence"/>
</dbReference>
<keyword evidence="4" id="KW-1185">Reference proteome</keyword>
<gene>
    <name evidence="3" type="ORF">PMAYCL1PPCAC_15276</name>
</gene>
<dbReference type="AlphaFoldDB" id="A0AAN5CIK9"/>
<proteinExistence type="predicted"/>
<protein>
    <recommendedName>
        <fullName evidence="2">DUF7808 domain-containing protein</fullName>
    </recommendedName>
</protein>
<accession>A0AAN5CIK9</accession>
<evidence type="ECO:0000256" key="1">
    <source>
        <dbReference type="SAM" id="SignalP"/>
    </source>
</evidence>
<dbReference type="InterPro" id="IPR056710">
    <property type="entry name" value="DUF7808"/>
</dbReference>
<organism evidence="3 4">
    <name type="scientific">Pristionchus mayeri</name>
    <dbReference type="NCBI Taxonomy" id="1317129"/>
    <lineage>
        <taxon>Eukaryota</taxon>
        <taxon>Metazoa</taxon>
        <taxon>Ecdysozoa</taxon>
        <taxon>Nematoda</taxon>
        <taxon>Chromadorea</taxon>
        <taxon>Rhabditida</taxon>
        <taxon>Rhabditina</taxon>
        <taxon>Diplogasteromorpha</taxon>
        <taxon>Diplogasteroidea</taxon>
        <taxon>Neodiplogasteridae</taxon>
        <taxon>Pristionchus</taxon>
    </lineage>
</organism>
<feature type="chain" id="PRO_5042856104" description="DUF7808 domain-containing protein" evidence="1">
    <location>
        <begin position="17"/>
        <end position="156"/>
    </location>
</feature>
<evidence type="ECO:0000313" key="4">
    <source>
        <dbReference type="Proteomes" id="UP001328107"/>
    </source>
</evidence>
<dbReference type="PANTHER" id="PTHR34493">
    <property type="entry name" value="PROTEIN CBG13422-RELATED"/>
    <property type="match status" value="1"/>
</dbReference>
<sequence>MIRILLLSALAAMATSQEEEVKVEEKRRFVGFWPRWEERTVDCLGGTTAADCVLKAPDAAKERKPEDYKCREEPMPQEEFNELARNSTTRIACPIGCEPDSDLSVLQKVPHNNHKCQKYYTYGKYRDNGEWYLWMTEPCRAAITTHCRFKDVSMGK</sequence>
<comment type="caution">
    <text evidence="3">The sequence shown here is derived from an EMBL/GenBank/DDBJ whole genome shotgun (WGS) entry which is preliminary data.</text>
</comment>
<feature type="domain" description="DUF7808" evidence="2">
    <location>
        <begin position="38"/>
        <end position="150"/>
    </location>
</feature>
<evidence type="ECO:0000259" key="2">
    <source>
        <dbReference type="Pfam" id="PF25096"/>
    </source>
</evidence>
<reference evidence="4" key="1">
    <citation type="submission" date="2022-10" db="EMBL/GenBank/DDBJ databases">
        <title>Genome assembly of Pristionchus species.</title>
        <authorList>
            <person name="Yoshida K."/>
            <person name="Sommer R.J."/>
        </authorList>
    </citation>
    <scope>NUCLEOTIDE SEQUENCE [LARGE SCALE GENOMIC DNA]</scope>
    <source>
        <strain evidence="4">RS5460</strain>
    </source>
</reference>
<evidence type="ECO:0000313" key="3">
    <source>
        <dbReference type="EMBL" id="GMR45081.1"/>
    </source>
</evidence>
<dbReference type="EMBL" id="BTRK01000004">
    <property type="protein sequence ID" value="GMR45081.1"/>
    <property type="molecule type" value="Genomic_DNA"/>
</dbReference>
<dbReference type="PANTHER" id="PTHR34493:SF6">
    <property type="entry name" value="DUF4789 DOMAIN-CONTAINING PROTEIN-RELATED"/>
    <property type="match status" value="1"/>
</dbReference>
<keyword evidence="1" id="KW-0732">Signal</keyword>
<name>A0AAN5CIK9_9BILA</name>
<feature type="signal peptide" evidence="1">
    <location>
        <begin position="1"/>
        <end position="16"/>
    </location>
</feature>